<feature type="domain" description="Calcineurin-like phosphoesterase" evidence="5">
    <location>
        <begin position="4"/>
        <end position="191"/>
    </location>
</feature>
<dbReference type="SUPFAM" id="SSF56300">
    <property type="entry name" value="Metallo-dependent phosphatases"/>
    <property type="match status" value="1"/>
</dbReference>
<dbReference type="PANTHER" id="PTHR42988">
    <property type="entry name" value="PHOSPHOHYDROLASE"/>
    <property type="match status" value="1"/>
</dbReference>
<dbReference type="AlphaFoldDB" id="A0A2S5TEZ2"/>
<evidence type="ECO:0000313" key="6">
    <source>
        <dbReference type="EMBL" id="PPE73561.1"/>
    </source>
</evidence>
<dbReference type="Proteomes" id="UP000238220">
    <property type="component" value="Unassembled WGS sequence"/>
</dbReference>
<evidence type="ECO:0000256" key="2">
    <source>
        <dbReference type="ARBA" id="ARBA00022801"/>
    </source>
</evidence>
<name>A0A2S5TEZ2_9GAMM</name>
<dbReference type="Pfam" id="PF00149">
    <property type="entry name" value="Metallophos"/>
    <property type="match status" value="1"/>
</dbReference>
<evidence type="ECO:0000256" key="4">
    <source>
        <dbReference type="ARBA" id="ARBA00025742"/>
    </source>
</evidence>
<keyword evidence="2" id="KW-0378">Hydrolase</keyword>
<protein>
    <submittedName>
        <fullName evidence="6">DNA repair exonuclease</fullName>
    </submittedName>
</protein>
<keyword evidence="1" id="KW-0479">Metal-binding</keyword>
<evidence type="ECO:0000259" key="5">
    <source>
        <dbReference type="Pfam" id="PF00149"/>
    </source>
</evidence>
<keyword evidence="7" id="KW-1185">Reference proteome</keyword>
<keyword evidence="6" id="KW-0269">Exonuclease</keyword>
<keyword evidence="3" id="KW-0408">Iron</keyword>
<dbReference type="InterPro" id="IPR050884">
    <property type="entry name" value="CNP_phosphodiesterase-III"/>
</dbReference>
<organism evidence="6 7">
    <name type="scientific">Solimonas fluminis</name>
    <dbReference type="NCBI Taxonomy" id="2086571"/>
    <lineage>
        <taxon>Bacteria</taxon>
        <taxon>Pseudomonadati</taxon>
        <taxon>Pseudomonadota</taxon>
        <taxon>Gammaproteobacteria</taxon>
        <taxon>Nevskiales</taxon>
        <taxon>Nevskiaceae</taxon>
        <taxon>Solimonas</taxon>
    </lineage>
</organism>
<dbReference type="GO" id="GO:0004527">
    <property type="term" value="F:exonuclease activity"/>
    <property type="evidence" value="ECO:0007669"/>
    <property type="project" value="UniProtKB-KW"/>
</dbReference>
<reference evidence="6 7" key="1">
    <citation type="submission" date="2018-02" db="EMBL/GenBank/DDBJ databases">
        <title>Genome sequencing of Solimonas sp. HR-BB.</title>
        <authorList>
            <person name="Lee Y."/>
            <person name="Jeon C.O."/>
        </authorList>
    </citation>
    <scope>NUCLEOTIDE SEQUENCE [LARGE SCALE GENOMIC DNA]</scope>
    <source>
        <strain evidence="6 7">HR-BB</strain>
    </source>
</reference>
<evidence type="ECO:0000256" key="1">
    <source>
        <dbReference type="ARBA" id="ARBA00022723"/>
    </source>
</evidence>
<dbReference type="EMBL" id="PSNW01000006">
    <property type="protein sequence ID" value="PPE73561.1"/>
    <property type="molecule type" value="Genomic_DNA"/>
</dbReference>
<sequence length="269" mass="29804">MTLLLQVSDPHFGTERPPVMQALQALAEAERPQVLIVSGDITQRGSPGQFDAARRYLDGLGIPAMLAVPGNHDIPLLQPLARWLRPYAAFHRAFGPELEPVLEMPELLAIGVNTTRPRRHKDGEVSAAQVARVAQRLRRATPRQLRIVVTHQPVHVVRPRDEHNLLHGAGPAVRAWAEAGADLVLGGHIHFPSVGLLSDRYPGLPRRAWGVQAGTAVSHRIRSEVDNSVNLLRYEAADGRCLVERWDYLPESRRFGLARRSELALDRGT</sequence>
<evidence type="ECO:0000313" key="7">
    <source>
        <dbReference type="Proteomes" id="UP000238220"/>
    </source>
</evidence>
<dbReference type="RefSeq" id="WP_104230623.1">
    <property type="nucleotide sequence ID" value="NZ_PSNW01000006.1"/>
</dbReference>
<dbReference type="OrthoDB" id="9811542at2"/>
<accession>A0A2S5TEZ2</accession>
<dbReference type="Gene3D" id="3.60.21.10">
    <property type="match status" value="1"/>
</dbReference>
<evidence type="ECO:0000256" key="3">
    <source>
        <dbReference type="ARBA" id="ARBA00023004"/>
    </source>
</evidence>
<dbReference type="GO" id="GO:0046872">
    <property type="term" value="F:metal ion binding"/>
    <property type="evidence" value="ECO:0007669"/>
    <property type="project" value="UniProtKB-KW"/>
</dbReference>
<proteinExistence type="inferred from homology"/>
<comment type="caution">
    <text evidence="6">The sequence shown here is derived from an EMBL/GenBank/DDBJ whole genome shotgun (WGS) entry which is preliminary data.</text>
</comment>
<dbReference type="InterPro" id="IPR004843">
    <property type="entry name" value="Calcineurin-like_PHP"/>
</dbReference>
<gene>
    <name evidence="6" type="ORF">C3942_12210</name>
</gene>
<comment type="similarity">
    <text evidence="4">Belongs to the cyclic nucleotide phosphodiesterase class-III family.</text>
</comment>
<keyword evidence="6" id="KW-0540">Nuclease</keyword>
<dbReference type="PANTHER" id="PTHR42988:SF2">
    <property type="entry name" value="CYCLIC NUCLEOTIDE PHOSPHODIESTERASE CBUA0032-RELATED"/>
    <property type="match status" value="1"/>
</dbReference>
<dbReference type="InterPro" id="IPR029052">
    <property type="entry name" value="Metallo-depent_PP-like"/>
</dbReference>